<evidence type="ECO:0000256" key="11">
    <source>
        <dbReference type="HAMAP-Rule" id="MF_00021"/>
    </source>
</evidence>
<feature type="binding site" evidence="11">
    <location>
        <position position="282"/>
    </location>
    <ligand>
        <name>ATP</name>
        <dbReference type="ChEBI" id="CHEBI:30616"/>
    </ligand>
</feature>
<feature type="binding site" evidence="11">
    <location>
        <begin position="178"/>
        <end position="179"/>
    </location>
    <ligand>
        <name>ATP</name>
        <dbReference type="ChEBI" id="CHEBI:30616"/>
    </ligand>
</feature>
<dbReference type="InterPro" id="IPR014729">
    <property type="entry name" value="Rossmann-like_a/b/a_fold"/>
</dbReference>
<dbReference type="Gene3D" id="3.40.50.620">
    <property type="entry name" value="HUPs"/>
    <property type="match status" value="1"/>
</dbReference>
<dbReference type="AlphaFoldDB" id="A0A7J3Y0G2"/>
<comment type="similarity">
    <text evidence="11">Belongs to the ThiI family.</text>
</comment>
<dbReference type="NCBIfam" id="TIGR00342">
    <property type="entry name" value="tRNA uracil 4-sulfurtransferase ThiI"/>
    <property type="match status" value="1"/>
</dbReference>
<dbReference type="UniPathway" id="UPA00060"/>
<dbReference type="SUPFAM" id="SSF143437">
    <property type="entry name" value="THUMP domain-like"/>
    <property type="match status" value="1"/>
</dbReference>
<accession>A0A7J3Y0G2</accession>
<dbReference type="CDD" id="cd11716">
    <property type="entry name" value="THUMP_ThiI"/>
    <property type="match status" value="1"/>
</dbReference>
<dbReference type="Pfam" id="PF00581">
    <property type="entry name" value="Rhodanese"/>
    <property type="match status" value="1"/>
</dbReference>
<feature type="domain" description="THUMP" evidence="13">
    <location>
        <begin position="58"/>
        <end position="160"/>
    </location>
</feature>
<dbReference type="InterPro" id="IPR004114">
    <property type="entry name" value="THUMP_dom"/>
</dbReference>
<feature type="domain" description="Rhodanese" evidence="12">
    <location>
        <begin position="400"/>
        <end position="479"/>
    </location>
</feature>
<keyword evidence="5 11" id="KW-0547">Nucleotide-binding</keyword>
<comment type="caution">
    <text evidence="11">Lacks conserved residue(s) required for the propagation of feature annotation.</text>
</comment>
<keyword evidence="2 11" id="KW-0963">Cytoplasm</keyword>
<evidence type="ECO:0000313" key="14">
    <source>
        <dbReference type="EMBL" id="HHP68432.1"/>
    </source>
</evidence>
<dbReference type="InterPro" id="IPR049961">
    <property type="entry name" value="ThiI_N"/>
</dbReference>
<dbReference type="GO" id="GO:0002937">
    <property type="term" value="P:tRNA 4-thiouridine biosynthesis"/>
    <property type="evidence" value="ECO:0007669"/>
    <property type="project" value="TreeGrafter"/>
</dbReference>
<dbReference type="GO" id="GO:0140741">
    <property type="term" value="F:tRNA-uracil-4 sulfurtransferase activity"/>
    <property type="evidence" value="ECO:0007669"/>
    <property type="project" value="UniProtKB-EC"/>
</dbReference>
<dbReference type="InterPro" id="IPR020536">
    <property type="entry name" value="ThiI_AANH"/>
</dbReference>
<dbReference type="InterPro" id="IPR003720">
    <property type="entry name" value="tRNA_STrfase"/>
</dbReference>
<comment type="pathway">
    <text evidence="11">Cofactor biosynthesis; thiamine diphosphate biosynthesis.</text>
</comment>
<dbReference type="HAMAP" id="MF_00021">
    <property type="entry name" value="ThiI"/>
    <property type="match status" value="1"/>
</dbReference>
<evidence type="ECO:0000256" key="3">
    <source>
        <dbReference type="ARBA" id="ARBA00022555"/>
    </source>
</evidence>
<evidence type="ECO:0000259" key="13">
    <source>
        <dbReference type="PROSITE" id="PS51165"/>
    </source>
</evidence>
<dbReference type="CDD" id="cd01712">
    <property type="entry name" value="PPase_ThiI"/>
    <property type="match status" value="1"/>
</dbReference>
<dbReference type="Gene3D" id="3.30.2130.30">
    <property type="match status" value="1"/>
</dbReference>
<dbReference type="SUPFAM" id="SSF52821">
    <property type="entry name" value="Rhodanese/Cell cycle control phosphatase"/>
    <property type="match status" value="1"/>
</dbReference>
<evidence type="ECO:0000256" key="8">
    <source>
        <dbReference type="ARBA" id="ARBA00022977"/>
    </source>
</evidence>
<dbReference type="CDD" id="cd00158">
    <property type="entry name" value="RHOD"/>
    <property type="match status" value="1"/>
</dbReference>
<dbReference type="Pfam" id="PF02568">
    <property type="entry name" value="ThiI"/>
    <property type="match status" value="1"/>
</dbReference>
<feature type="binding site" evidence="11">
    <location>
        <begin position="203"/>
        <end position="204"/>
    </location>
    <ligand>
        <name>ATP</name>
        <dbReference type="ChEBI" id="CHEBI:30616"/>
    </ligand>
</feature>
<evidence type="ECO:0000256" key="5">
    <source>
        <dbReference type="ARBA" id="ARBA00022741"/>
    </source>
</evidence>
<keyword evidence="6 11" id="KW-0067">ATP-binding</keyword>
<dbReference type="InterPro" id="IPR001763">
    <property type="entry name" value="Rhodanese-like_dom"/>
</dbReference>
<dbReference type="GO" id="GO:0000049">
    <property type="term" value="F:tRNA binding"/>
    <property type="evidence" value="ECO:0007669"/>
    <property type="project" value="UniProtKB-UniRule"/>
</dbReference>
<dbReference type="GO" id="GO:0004810">
    <property type="term" value="F:CCA tRNA nucleotidyltransferase activity"/>
    <property type="evidence" value="ECO:0007669"/>
    <property type="project" value="InterPro"/>
</dbReference>
<proteinExistence type="inferred from homology"/>
<dbReference type="PANTHER" id="PTHR43209">
    <property type="entry name" value="TRNA SULFURTRANSFERASE"/>
    <property type="match status" value="1"/>
</dbReference>
<comment type="subcellular location">
    <subcellularLocation>
        <location evidence="1 11">Cytoplasm</location>
    </subcellularLocation>
</comment>
<dbReference type="Gene3D" id="3.40.250.10">
    <property type="entry name" value="Rhodanese-like domain"/>
    <property type="match status" value="1"/>
</dbReference>
<comment type="catalytic activity">
    <reaction evidence="11">
        <text>[ThiI sulfur-carrier protein]-S-sulfanyl-L-cysteine + a uridine in tRNA + 2 reduced [2Fe-2S]-[ferredoxin] + ATP + H(+) = [ThiI sulfur-carrier protein]-L-cysteine + a 4-thiouridine in tRNA + 2 oxidized [2Fe-2S]-[ferredoxin] + AMP + diphosphate</text>
        <dbReference type="Rhea" id="RHEA:24176"/>
        <dbReference type="Rhea" id="RHEA-COMP:10000"/>
        <dbReference type="Rhea" id="RHEA-COMP:10001"/>
        <dbReference type="Rhea" id="RHEA-COMP:13337"/>
        <dbReference type="Rhea" id="RHEA-COMP:13338"/>
        <dbReference type="Rhea" id="RHEA-COMP:13339"/>
        <dbReference type="Rhea" id="RHEA-COMP:13340"/>
        <dbReference type="ChEBI" id="CHEBI:15378"/>
        <dbReference type="ChEBI" id="CHEBI:29950"/>
        <dbReference type="ChEBI" id="CHEBI:30616"/>
        <dbReference type="ChEBI" id="CHEBI:33019"/>
        <dbReference type="ChEBI" id="CHEBI:33737"/>
        <dbReference type="ChEBI" id="CHEBI:33738"/>
        <dbReference type="ChEBI" id="CHEBI:61963"/>
        <dbReference type="ChEBI" id="CHEBI:65315"/>
        <dbReference type="ChEBI" id="CHEBI:136798"/>
        <dbReference type="ChEBI" id="CHEBI:456215"/>
        <dbReference type="EC" id="2.8.1.4"/>
    </reaction>
</comment>
<keyword evidence="10" id="KW-0676">Redox-active center</keyword>
<comment type="function">
    <text evidence="11">Catalyzes the ATP-dependent transfer of a sulfur to tRNA to produce 4-thiouridine in position 8 of tRNAs, which functions as a near-UV photosensor. Also catalyzes the transfer of sulfur to the sulfur carrier protein ThiS, forming ThiS-thiocarboxylate. This is a step in the synthesis of thiazole, in the thiamine biosynthesis pathway. The sulfur is donated as persulfide by IscS.</text>
</comment>
<dbReference type="GO" id="GO:0009229">
    <property type="term" value="P:thiamine diphosphate biosynthetic process"/>
    <property type="evidence" value="ECO:0007669"/>
    <property type="project" value="UniProtKB-UniRule"/>
</dbReference>
<dbReference type="GO" id="GO:0052837">
    <property type="term" value="P:thiazole biosynthetic process"/>
    <property type="evidence" value="ECO:0007669"/>
    <property type="project" value="TreeGrafter"/>
</dbReference>
<dbReference type="SMART" id="SM00450">
    <property type="entry name" value="RHOD"/>
    <property type="match status" value="1"/>
</dbReference>
<dbReference type="GO" id="GO:0009228">
    <property type="term" value="P:thiamine biosynthetic process"/>
    <property type="evidence" value="ECO:0007669"/>
    <property type="project" value="UniProtKB-KW"/>
</dbReference>
<comment type="catalytic activity">
    <reaction evidence="11">
        <text>[ThiS sulfur-carrier protein]-C-terminal Gly-Gly-AMP + S-sulfanyl-L-cysteinyl-[cysteine desulfurase] + AH2 = [ThiS sulfur-carrier protein]-C-terminal-Gly-aminoethanethioate + L-cysteinyl-[cysteine desulfurase] + A + AMP + 2 H(+)</text>
        <dbReference type="Rhea" id="RHEA:43340"/>
        <dbReference type="Rhea" id="RHEA-COMP:12157"/>
        <dbReference type="Rhea" id="RHEA-COMP:12158"/>
        <dbReference type="Rhea" id="RHEA-COMP:12910"/>
        <dbReference type="Rhea" id="RHEA-COMP:19908"/>
        <dbReference type="ChEBI" id="CHEBI:13193"/>
        <dbReference type="ChEBI" id="CHEBI:15378"/>
        <dbReference type="ChEBI" id="CHEBI:17499"/>
        <dbReference type="ChEBI" id="CHEBI:29950"/>
        <dbReference type="ChEBI" id="CHEBI:61963"/>
        <dbReference type="ChEBI" id="CHEBI:90618"/>
        <dbReference type="ChEBI" id="CHEBI:232372"/>
        <dbReference type="ChEBI" id="CHEBI:456215"/>
    </reaction>
</comment>
<gene>
    <name evidence="11 14" type="primary">thiI</name>
    <name evidence="14" type="ORF">ENM60_06615</name>
</gene>
<reference evidence="14" key="1">
    <citation type="journal article" date="2020" name="mSystems">
        <title>Genome- and Community-Level Interaction Insights into Carbon Utilization and Element Cycling Functions of Hydrothermarchaeota in Hydrothermal Sediment.</title>
        <authorList>
            <person name="Zhou Z."/>
            <person name="Liu Y."/>
            <person name="Xu W."/>
            <person name="Pan J."/>
            <person name="Luo Z.H."/>
            <person name="Li M."/>
        </authorList>
    </citation>
    <scope>NUCLEOTIDE SEQUENCE [LARGE SCALE GENOMIC DNA]</scope>
    <source>
        <strain evidence="14">SpSt-110</strain>
    </source>
</reference>
<feature type="binding site" evidence="11">
    <location>
        <position position="260"/>
    </location>
    <ligand>
        <name>ATP</name>
        <dbReference type="ChEBI" id="CHEBI:30616"/>
    </ligand>
</feature>
<evidence type="ECO:0000256" key="1">
    <source>
        <dbReference type="ARBA" id="ARBA00004496"/>
    </source>
</evidence>
<feature type="active site" description="Cysteine persulfide intermediate" evidence="11">
    <location>
        <position position="444"/>
    </location>
</feature>
<evidence type="ECO:0000256" key="7">
    <source>
        <dbReference type="ARBA" id="ARBA00022884"/>
    </source>
</evidence>
<dbReference type="SMART" id="SM00981">
    <property type="entry name" value="THUMP"/>
    <property type="match status" value="1"/>
</dbReference>
<dbReference type="GO" id="GO:0005524">
    <property type="term" value="F:ATP binding"/>
    <property type="evidence" value="ECO:0007669"/>
    <property type="project" value="UniProtKB-UniRule"/>
</dbReference>
<evidence type="ECO:0000259" key="12">
    <source>
        <dbReference type="PROSITE" id="PS50206"/>
    </source>
</evidence>
<evidence type="ECO:0000256" key="10">
    <source>
        <dbReference type="ARBA" id="ARBA00023284"/>
    </source>
</evidence>
<evidence type="ECO:0000256" key="9">
    <source>
        <dbReference type="ARBA" id="ARBA00023157"/>
    </source>
</evidence>
<dbReference type="InterPro" id="IPR050102">
    <property type="entry name" value="tRNA_sulfurtransferase_ThiI"/>
</dbReference>
<dbReference type="EC" id="2.8.1.4" evidence="11"/>
<dbReference type="InterPro" id="IPR036873">
    <property type="entry name" value="Rhodanese-like_dom_sf"/>
</dbReference>
<organism evidence="14">
    <name type="scientific">Thermogladius calderae</name>
    <dbReference type="NCBI Taxonomy" id="1200300"/>
    <lineage>
        <taxon>Archaea</taxon>
        <taxon>Thermoproteota</taxon>
        <taxon>Thermoprotei</taxon>
        <taxon>Desulfurococcales</taxon>
        <taxon>Desulfurococcaceae</taxon>
        <taxon>Thermogladius</taxon>
    </lineage>
</organism>
<keyword evidence="7 11" id="KW-0694">RNA-binding</keyword>
<comment type="caution">
    <text evidence="14">The sequence shown here is derived from an EMBL/GenBank/DDBJ whole genome shotgun (WGS) entry which is preliminary data.</text>
</comment>
<evidence type="ECO:0000256" key="2">
    <source>
        <dbReference type="ARBA" id="ARBA00022490"/>
    </source>
</evidence>
<sequence length="481" mass="52922">MPVYIVTVSGEIPLRSHRTRPRFYKRLLSNLVDAVERSGGRVLGARLLEAKILVETDVDVLEALSRVFGVHRAGEVAVHEFKSLRDLAEWAGREARGLVSGRRFAVRVKRSGVHDFTSLDVAREVGAVLKPYSAGVDLENPEVTVEIEVRGGRAYLYKRVVEGPGGLPTGVEGRALVLFSGGFDSPVAAWLTAKRGVEVDFLHFTLGSPRATYLAFKVARELSLRWLYGYRPRFMVVDFRRVVGEVASKVEWRMRQVALRALMYQAASRVAEKEGFDAIVTGESLGQASSQTLRNLEAVEAVAKPVKPVLRPLAGLDKEEIIALSRRIGLYELSSKVPEACAIAPSRVETRATPVEVERELAKLSQGLLDEAVSKMAVHDVLSTKPEYVIPSSDLEIDFIPEGALIVDARGWRGVEDGAIPGSIPLSKLDLEKPSVDRVVVVVCDTGSISQVVAGMLRERGFKAFSLRDGLKYWRREAVRG</sequence>
<keyword evidence="3 11" id="KW-0820">tRNA-binding</keyword>
<protein>
    <recommendedName>
        <fullName evidence="11">tRNA sulfurtransferase</fullName>
        <ecNumber evidence="11">2.8.1.4</ecNumber>
    </recommendedName>
    <alternativeName>
        <fullName evidence="11">Sulfur carrier protein ThiS sulfurtransferase</fullName>
    </alternativeName>
    <alternativeName>
        <fullName evidence="11">Thiamine biosynthesis protein ThiI</fullName>
    </alternativeName>
    <alternativeName>
        <fullName evidence="11">tRNA 4-thiouridine synthase</fullName>
    </alternativeName>
</protein>
<keyword evidence="8 11" id="KW-0784">Thiamine biosynthesis</keyword>
<keyword evidence="9" id="KW-1015">Disulfide bond</keyword>
<keyword evidence="4 11" id="KW-0808">Transferase</keyword>
<dbReference type="PROSITE" id="PS50206">
    <property type="entry name" value="RHODANESE_3"/>
    <property type="match status" value="1"/>
</dbReference>
<evidence type="ECO:0000256" key="6">
    <source>
        <dbReference type="ARBA" id="ARBA00022840"/>
    </source>
</evidence>
<feature type="binding site" evidence="11">
    <location>
        <position position="291"/>
    </location>
    <ligand>
        <name>ATP</name>
        <dbReference type="ChEBI" id="CHEBI:30616"/>
    </ligand>
</feature>
<dbReference type="GO" id="GO:0005829">
    <property type="term" value="C:cytosol"/>
    <property type="evidence" value="ECO:0007669"/>
    <property type="project" value="TreeGrafter"/>
</dbReference>
<dbReference type="PROSITE" id="PS51165">
    <property type="entry name" value="THUMP"/>
    <property type="match status" value="1"/>
</dbReference>
<name>A0A7J3Y0G2_9CREN</name>
<dbReference type="PANTHER" id="PTHR43209:SF1">
    <property type="entry name" value="TRNA SULFURTRANSFERASE"/>
    <property type="match status" value="1"/>
</dbReference>
<dbReference type="InterPro" id="IPR049962">
    <property type="entry name" value="THUMP_ThiI"/>
</dbReference>
<dbReference type="SUPFAM" id="SSF52402">
    <property type="entry name" value="Adenine nucleotide alpha hydrolases-like"/>
    <property type="match status" value="1"/>
</dbReference>
<dbReference type="Pfam" id="PF02926">
    <property type="entry name" value="THUMP"/>
    <property type="match status" value="1"/>
</dbReference>
<dbReference type="EMBL" id="DRYK01000087">
    <property type="protein sequence ID" value="HHP68432.1"/>
    <property type="molecule type" value="Genomic_DNA"/>
</dbReference>
<evidence type="ECO:0000256" key="4">
    <source>
        <dbReference type="ARBA" id="ARBA00022679"/>
    </source>
</evidence>